<dbReference type="InterPro" id="IPR006710">
    <property type="entry name" value="Glyco_hydro_43"/>
</dbReference>
<comment type="similarity">
    <text evidence="1 4">Belongs to the glycosyl hydrolase 43 family.</text>
</comment>
<feature type="signal peptide" evidence="5">
    <location>
        <begin position="1"/>
        <end position="23"/>
    </location>
</feature>
<dbReference type="EMBL" id="MU854439">
    <property type="protein sequence ID" value="KAK4038107.1"/>
    <property type="molecule type" value="Genomic_DNA"/>
</dbReference>
<dbReference type="Gene3D" id="2.115.10.20">
    <property type="entry name" value="Glycosyl hydrolase domain, family 43"/>
    <property type="match status" value="1"/>
</dbReference>
<gene>
    <name evidence="7" type="ORF">C8A01DRAFT_48229</name>
</gene>
<dbReference type="Proteomes" id="UP001303115">
    <property type="component" value="Unassembled WGS sequence"/>
</dbReference>
<accession>A0AAN6SPR8</accession>
<dbReference type="Pfam" id="PF17851">
    <property type="entry name" value="GH43_C2"/>
    <property type="match status" value="1"/>
</dbReference>
<keyword evidence="3 4" id="KW-0326">Glycosidase</keyword>
<dbReference type="Pfam" id="PF04616">
    <property type="entry name" value="Glyco_hydro_43"/>
    <property type="match status" value="1"/>
</dbReference>
<name>A0AAN6SPR8_9PEZI</name>
<evidence type="ECO:0000256" key="3">
    <source>
        <dbReference type="ARBA" id="ARBA00023295"/>
    </source>
</evidence>
<keyword evidence="5" id="KW-0732">Signal</keyword>
<feature type="domain" description="Beta-xylosidase C-terminal Concanavalin A-like" evidence="6">
    <location>
        <begin position="346"/>
        <end position="536"/>
    </location>
</feature>
<reference evidence="8" key="1">
    <citation type="journal article" date="2023" name="Mol. Phylogenet. Evol.">
        <title>Genome-scale phylogeny and comparative genomics of the fungal order Sordariales.</title>
        <authorList>
            <person name="Hensen N."/>
            <person name="Bonometti L."/>
            <person name="Westerberg I."/>
            <person name="Brannstrom I.O."/>
            <person name="Guillou S."/>
            <person name="Cros-Aarteil S."/>
            <person name="Calhoun S."/>
            <person name="Haridas S."/>
            <person name="Kuo A."/>
            <person name="Mondo S."/>
            <person name="Pangilinan J."/>
            <person name="Riley R."/>
            <person name="LaButti K."/>
            <person name="Andreopoulos B."/>
            <person name="Lipzen A."/>
            <person name="Chen C."/>
            <person name="Yan M."/>
            <person name="Daum C."/>
            <person name="Ng V."/>
            <person name="Clum A."/>
            <person name="Steindorff A."/>
            <person name="Ohm R.A."/>
            <person name="Martin F."/>
            <person name="Silar P."/>
            <person name="Natvig D.O."/>
            <person name="Lalanne C."/>
            <person name="Gautier V."/>
            <person name="Ament-Velasquez S.L."/>
            <person name="Kruys A."/>
            <person name="Hutchinson M.I."/>
            <person name="Powell A.J."/>
            <person name="Barry K."/>
            <person name="Miller A.N."/>
            <person name="Grigoriev I.V."/>
            <person name="Debuchy R."/>
            <person name="Gladieux P."/>
            <person name="Hiltunen Thoren M."/>
            <person name="Johannesson H."/>
        </authorList>
    </citation>
    <scope>NUCLEOTIDE SEQUENCE [LARGE SCALE GENOMIC DNA]</scope>
    <source>
        <strain evidence="8">CBS 284.82</strain>
    </source>
</reference>
<dbReference type="PANTHER" id="PTHR42812">
    <property type="entry name" value="BETA-XYLOSIDASE"/>
    <property type="match status" value="1"/>
</dbReference>
<evidence type="ECO:0000256" key="1">
    <source>
        <dbReference type="ARBA" id="ARBA00009865"/>
    </source>
</evidence>
<protein>
    <submittedName>
        <fullName evidence="7">Hydrolase-like protein</fullName>
    </submittedName>
</protein>
<dbReference type="InterPro" id="IPR013320">
    <property type="entry name" value="ConA-like_dom_sf"/>
</dbReference>
<dbReference type="InterPro" id="IPR023296">
    <property type="entry name" value="Glyco_hydro_beta-prop_sf"/>
</dbReference>
<dbReference type="SUPFAM" id="SSF49899">
    <property type="entry name" value="Concanavalin A-like lectins/glucanases"/>
    <property type="match status" value="1"/>
</dbReference>
<comment type="caution">
    <text evidence="7">The sequence shown here is derived from an EMBL/GenBank/DDBJ whole genome shotgun (WGS) entry which is preliminary data.</text>
</comment>
<evidence type="ECO:0000313" key="8">
    <source>
        <dbReference type="Proteomes" id="UP001303115"/>
    </source>
</evidence>
<proteinExistence type="inferred from homology"/>
<evidence type="ECO:0000313" key="7">
    <source>
        <dbReference type="EMBL" id="KAK4038107.1"/>
    </source>
</evidence>
<dbReference type="SUPFAM" id="SSF75005">
    <property type="entry name" value="Arabinanase/levansucrase/invertase"/>
    <property type="match status" value="1"/>
</dbReference>
<keyword evidence="8" id="KW-1185">Reference proteome</keyword>
<organism evidence="7 8">
    <name type="scientific">Parachaetomium inaequale</name>
    <dbReference type="NCBI Taxonomy" id="2588326"/>
    <lineage>
        <taxon>Eukaryota</taxon>
        <taxon>Fungi</taxon>
        <taxon>Dikarya</taxon>
        <taxon>Ascomycota</taxon>
        <taxon>Pezizomycotina</taxon>
        <taxon>Sordariomycetes</taxon>
        <taxon>Sordariomycetidae</taxon>
        <taxon>Sordariales</taxon>
        <taxon>Chaetomiaceae</taxon>
        <taxon>Parachaetomium</taxon>
    </lineage>
</organism>
<dbReference type="InterPro" id="IPR051795">
    <property type="entry name" value="Glycosyl_Hydrlase_43"/>
</dbReference>
<keyword evidence="2 4" id="KW-0378">Hydrolase</keyword>
<dbReference type="GO" id="GO:0004553">
    <property type="term" value="F:hydrolase activity, hydrolyzing O-glycosyl compounds"/>
    <property type="evidence" value="ECO:0007669"/>
    <property type="project" value="InterPro"/>
</dbReference>
<dbReference type="PANTHER" id="PTHR42812:SF15">
    <property type="entry name" value="HYDROLASE, PUTATIVE (AFU_ORTHOLOGUE AFUA_2G00930)-RELATED"/>
    <property type="match status" value="1"/>
</dbReference>
<dbReference type="Gene3D" id="2.60.120.200">
    <property type="match status" value="1"/>
</dbReference>
<feature type="chain" id="PRO_5043007603" evidence="5">
    <location>
        <begin position="24"/>
        <end position="546"/>
    </location>
</feature>
<evidence type="ECO:0000256" key="2">
    <source>
        <dbReference type="ARBA" id="ARBA00022801"/>
    </source>
</evidence>
<evidence type="ECO:0000259" key="6">
    <source>
        <dbReference type="Pfam" id="PF17851"/>
    </source>
</evidence>
<dbReference type="AlphaFoldDB" id="A0AAN6SPR8"/>
<dbReference type="InterPro" id="IPR041542">
    <property type="entry name" value="GH43_C2"/>
</dbReference>
<evidence type="ECO:0000256" key="5">
    <source>
        <dbReference type="SAM" id="SignalP"/>
    </source>
</evidence>
<sequence length="546" mass="59963">MLKSTILTALAFLANTPFLGVQAAACAQQPETFKNPILYEDFPDNDVSVGPDGAYYFSASNFHYSPGAPILRSYDLVDWEFVGHSIPRLNFGDGYDLPASGERAYRAGTWASTLRHRKSNGLWYWIGCTNFWITWVFTAPSPEGPWTQAANFGGGVCFYDNGLLIDDDDTMYVVYTYDGGKQVNVTQLAPDGLSTVRTEKVLVPGQVGTDSVEGNRMYKINGLYYILNDHPGSTAYVWKSTSPWGPYEGKPLADNVPGPLPGGGAPHQGSLIPTPNGDWYFMSFTWAYPSGRLPVLAPIKWQPDGFPVLVTNTTTGAWGTSYPLPLPPKPLNYTWSGTHYPFTTLASLPPSFEWNHNPDTSKFSLTPGSDTGGLTLSTATVTDDLYAARNTLTHRVHGEFPRATLELDFAGMADGDRAGLAVFRDRSAYIGIHRTGEKFEVVTRFNMTIDEWSGATVDLGRTVETIEVPEGTEKVWLRVGMDARPDGGHKATFEYSFDGGEEFVPLGGEYELYTGWAFFLGYRFAVFNYATQGLGGSVRVVSFGTE</sequence>
<dbReference type="CDD" id="cd09001">
    <property type="entry name" value="GH43_FsAxh1-like"/>
    <property type="match status" value="1"/>
</dbReference>
<dbReference type="GO" id="GO:0005975">
    <property type="term" value="P:carbohydrate metabolic process"/>
    <property type="evidence" value="ECO:0007669"/>
    <property type="project" value="InterPro"/>
</dbReference>
<evidence type="ECO:0000256" key="4">
    <source>
        <dbReference type="RuleBase" id="RU361187"/>
    </source>
</evidence>